<dbReference type="Gene3D" id="3.30.1370.10">
    <property type="entry name" value="K Homology domain, type 1"/>
    <property type="match status" value="1"/>
</dbReference>
<keyword evidence="4" id="KW-1185">Reference proteome</keyword>
<dbReference type="Proteomes" id="UP001279734">
    <property type="component" value="Unassembled WGS sequence"/>
</dbReference>
<organism evidence="3 4">
    <name type="scientific">Nepenthes gracilis</name>
    <name type="common">Slender pitcher plant</name>
    <dbReference type="NCBI Taxonomy" id="150966"/>
    <lineage>
        <taxon>Eukaryota</taxon>
        <taxon>Viridiplantae</taxon>
        <taxon>Streptophyta</taxon>
        <taxon>Embryophyta</taxon>
        <taxon>Tracheophyta</taxon>
        <taxon>Spermatophyta</taxon>
        <taxon>Magnoliopsida</taxon>
        <taxon>eudicotyledons</taxon>
        <taxon>Gunneridae</taxon>
        <taxon>Pentapetalae</taxon>
        <taxon>Caryophyllales</taxon>
        <taxon>Nepenthaceae</taxon>
        <taxon>Nepenthes</taxon>
    </lineage>
</organism>
<dbReference type="Pfam" id="PF00013">
    <property type="entry name" value="KH_1"/>
    <property type="match status" value="1"/>
</dbReference>
<dbReference type="PROSITE" id="PS50084">
    <property type="entry name" value="KH_TYPE_1"/>
    <property type="match status" value="1"/>
</dbReference>
<dbReference type="InterPro" id="IPR004088">
    <property type="entry name" value="KH_dom_type_1"/>
</dbReference>
<gene>
    <name evidence="3" type="ORF">Nepgr_022757</name>
</gene>
<dbReference type="GO" id="GO:0003723">
    <property type="term" value="F:RNA binding"/>
    <property type="evidence" value="ECO:0007669"/>
    <property type="project" value="UniProtKB-UniRule"/>
</dbReference>
<comment type="caution">
    <text evidence="3">The sequence shown here is derived from an EMBL/GenBank/DDBJ whole genome shotgun (WGS) entry which is preliminary data.</text>
</comment>
<accession>A0AAD3T022</accession>
<proteinExistence type="predicted"/>
<evidence type="ECO:0000259" key="2">
    <source>
        <dbReference type="Pfam" id="PF00013"/>
    </source>
</evidence>
<reference evidence="3" key="1">
    <citation type="submission" date="2023-05" db="EMBL/GenBank/DDBJ databases">
        <title>Nepenthes gracilis genome sequencing.</title>
        <authorList>
            <person name="Fukushima K."/>
        </authorList>
    </citation>
    <scope>NUCLEOTIDE SEQUENCE</scope>
    <source>
        <strain evidence="3">SING2019-196</strain>
    </source>
</reference>
<name>A0AAD3T022_NEPGR</name>
<feature type="domain" description="K Homology" evidence="2">
    <location>
        <begin position="76"/>
        <end position="109"/>
    </location>
</feature>
<evidence type="ECO:0000313" key="3">
    <source>
        <dbReference type="EMBL" id="GMH20915.1"/>
    </source>
</evidence>
<keyword evidence="1" id="KW-0694">RNA-binding</keyword>
<evidence type="ECO:0000313" key="4">
    <source>
        <dbReference type="Proteomes" id="UP001279734"/>
    </source>
</evidence>
<protein>
    <recommendedName>
        <fullName evidence="2">K Homology domain-containing protein</fullName>
    </recommendedName>
</protein>
<dbReference type="InterPro" id="IPR036612">
    <property type="entry name" value="KH_dom_type_1_sf"/>
</dbReference>
<evidence type="ECO:0000256" key="1">
    <source>
        <dbReference type="PROSITE-ProRule" id="PRU00117"/>
    </source>
</evidence>
<dbReference type="EMBL" id="BSYO01000022">
    <property type="protein sequence ID" value="GMH20915.1"/>
    <property type="molecule type" value="Genomic_DNA"/>
</dbReference>
<sequence>MDHKKQKRQIVRETRAKERVIIIYFYVKEKEEVEGGEEFNEREPLCPDQDALLRVHDVVASAVETMGDLDKEECDIVPASQSANIIGKSGATVKKLRSKTMCYIKVTAKDAIDPTRSYAMKFDNFLQVCQS</sequence>
<dbReference type="SUPFAM" id="SSF54791">
    <property type="entry name" value="Eukaryotic type KH-domain (KH-domain type I)"/>
    <property type="match status" value="1"/>
</dbReference>
<dbReference type="AlphaFoldDB" id="A0AAD3T022"/>